<evidence type="ECO:0000313" key="3">
    <source>
        <dbReference type="Proteomes" id="UP000237105"/>
    </source>
</evidence>
<keyword evidence="3" id="KW-1185">Reference proteome</keyword>
<organism evidence="2 3">
    <name type="scientific">Parasponia andersonii</name>
    <name type="common">Sponia andersonii</name>
    <dbReference type="NCBI Taxonomy" id="3476"/>
    <lineage>
        <taxon>Eukaryota</taxon>
        <taxon>Viridiplantae</taxon>
        <taxon>Streptophyta</taxon>
        <taxon>Embryophyta</taxon>
        <taxon>Tracheophyta</taxon>
        <taxon>Spermatophyta</taxon>
        <taxon>Magnoliopsida</taxon>
        <taxon>eudicotyledons</taxon>
        <taxon>Gunneridae</taxon>
        <taxon>Pentapetalae</taxon>
        <taxon>rosids</taxon>
        <taxon>fabids</taxon>
        <taxon>Rosales</taxon>
        <taxon>Cannabaceae</taxon>
        <taxon>Parasponia</taxon>
    </lineage>
</organism>
<feature type="non-terminal residue" evidence="2">
    <location>
        <position position="1"/>
    </location>
</feature>
<dbReference type="EMBL" id="JXTB01000436">
    <property type="protein sequence ID" value="PON40548.1"/>
    <property type="molecule type" value="Genomic_DNA"/>
</dbReference>
<name>A0A2P5AVL3_PARAD</name>
<evidence type="ECO:0000313" key="2">
    <source>
        <dbReference type="EMBL" id="PON40548.1"/>
    </source>
</evidence>
<evidence type="ECO:0000256" key="1">
    <source>
        <dbReference type="SAM" id="SignalP"/>
    </source>
</evidence>
<feature type="chain" id="PRO_5015198431" evidence="1">
    <location>
        <begin position="18"/>
        <end position="102"/>
    </location>
</feature>
<accession>A0A2P5AVL3</accession>
<dbReference type="OrthoDB" id="10357633at2759"/>
<feature type="signal peptide" evidence="1">
    <location>
        <begin position="1"/>
        <end position="17"/>
    </location>
</feature>
<dbReference type="Proteomes" id="UP000237105">
    <property type="component" value="Unassembled WGS sequence"/>
</dbReference>
<dbReference type="AlphaFoldDB" id="A0A2P5AVL3"/>
<reference evidence="3" key="1">
    <citation type="submission" date="2016-06" db="EMBL/GenBank/DDBJ databases">
        <title>Parallel loss of symbiosis genes in relatives of nitrogen-fixing non-legume Parasponia.</title>
        <authorList>
            <person name="Van Velzen R."/>
            <person name="Holmer R."/>
            <person name="Bu F."/>
            <person name="Rutten L."/>
            <person name="Van Zeijl A."/>
            <person name="Liu W."/>
            <person name="Santuari L."/>
            <person name="Cao Q."/>
            <person name="Sharma T."/>
            <person name="Shen D."/>
            <person name="Roswanjaya Y."/>
            <person name="Wardhani T."/>
            <person name="Kalhor M.S."/>
            <person name="Jansen J."/>
            <person name="Van den Hoogen J."/>
            <person name="Gungor B."/>
            <person name="Hartog M."/>
            <person name="Hontelez J."/>
            <person name="Verver J."/>
            <person name="Yang W.-C."/>
            <person name="Schijlen E."/>
            <person name="Repin R."/>
            <person name="Schilthuizen M."/>
            <person name="Schranz E."/>
            <person name="Heidstra R."/>
            <person name="Miyata K."/>
            <person name="Fedorova E."/>
            <person name="Kohlen W."/>
            <person name="Bisseling T."/>
            <person name="Smit S."/>
            <person name="Geurts R."/>
        </authorList>
    </citation>
    <scope>NUCLEOTIDE SEQUENCE [LARGE SCALE GENOMIC DNA]</scope>
    <source>
        <strain evidence="3">cv. WU1-14</strain>
    </source>
</reference>
<comment type="caution">
    <text evidence="2">The sequence shown here is derived from an EMBL/GenBank/DDBJ whole genome shotgun (WGS) entry which is preliminary data.</text>
</comment>
<gene>
    <name evidence="2" type="ORF">PanWU01x14_296840</name>
</gene>
<keyword evidence="1" id="KW-0732">Signal</keyword>
<proteinExistence type="predicted"/>
<sequence length="102" mass="11850">KWIKLLNKWVLFYKADLLFIMGQIIQKDKQKKPCGKGVREYGVATQGAQRDRVGFIYVGGSSQALCRCHRCQKLFHLTRAILIFISLACNYDNPFRFFQCSI</sequence>
<protein>
    <submittedName>
        <fullName evidence="2">Uncharacterized protein</fullName>
    </submittedName>
</protein>